<dbReference type="GO" id="GO:0005886">
    <property type="term" value="C:plasma membrane"/>
    <property type="evidence" value="ECO:0007669"/>
    <property type="project" value="TreeGrafter"/>
</dbReference>
<evidence type="ECO:0000256" key="12">
    <source>
        <dbReference type="ARBA" id="ARBA00023303"/>
    </source>
</evidence>
<feature type="region of interest" description="Disordered" evidence="14">
    <location>
        <begin position="1"/>
        <end position="23"/>
    </location>
</feature>
<feature type="transmembrane region" description="Helical" evidence="15">
    <location>
        <begin position="40"/>
        <end position="62"/>
    </location>
</feature>
<evidence type="ECO:0000256" key="3">
    <source>
        <dbReference type="ARBA" id="ARBA00022448"/>
    </source>
</evidence>
<evidence type="ECO:0000256" key="8">
    <source>
        <dbReference type="ARBA" id="ARBA00023065"/>
    </source>
</evidence>
<evidence type="ECO:0000313" key="16">
    <source>
        <dbReference type="EMBL" id="EYB86068.1"/>
    </source>
</evidence>
<dbReference type="Gene3D" id="1.10.287.770">
    <property type="entry name" value="YojJ-like"/>
    <property type="match status" value="1"/>
</dbReference>
<keyword evidence="4 13" id="KW-0894">Sodium channel</keyword>
<proteinExistence type="inferred from homology"/>
<keyword evidence="8 13" id="KW-0406">Ion transport</keyword>
<keyword evidence="3 13" id="KW-0813">Transport</keyword>
<evidence type="ECO:0000256" key="6">
    <source>
        <dbReference type="ARBA" id="ARBA00022989"/>
    </source>
</evidence>
<keyword evidence="10" id="KW-0325">Glycoprotein</keyword>
<dbReference type="AlphaFoldDB" id="A0A016S631"/>
<comment type="caution">
    <text evidence="16">The sequence shown here is derived from an EMBL/GenBank/DDBJ whole genome shotgun (WGS) entry which is preliminary data.</text>
</comment>
<dbReference type="GO" id="GO:0015280">
    <property type="term" value="F:ligand-gated sodium channel activity"/>
    <property type="evidence" value="ECO:0007669"/>
    <property type="project" value="TreeGrafter"/>
</dbReference>
<comment type="similarity">
    <text evidence="2 13">Belongs to the amiloride-sensitive sodium channel (TC 1.A.6) family.</text>
</comment>
<dbReference type="Pfam" id="PF00858">
    <property type="entry name" value="ASC"/>
    <property type="match status" value="1"/>
</dbReference>
<accession>A0A016S631</accession>
<feature type="transmembrane region" description="Helical" evidence="15">
    <location>
        <begin position="451"/>
        <end position="474"/>
    </location>
</feature>
<evidence type="ECO:0000256" key="14">
    <source>
        <dbReference type="SAM" id="MobiDB-lite"/>
    </source>
</evidence>
<keyword evidence="7" id="KW-0915">Sodium</keyword>
<evidence type="ECO:0000256" key="15">
    <source>
        <dbReference type="SAM" id="Phobius"/>
    </source>
</evidence>
<keyword evidence="12 13" id="KW-0407">Ion channel</keyword>
<evidence type="ECO:0000256" key="7">
    <source>
        <dbReference type="ARBA" id="ARBA00023053"/>
    </source>
</evidence>
<gene>
    <name evidence="16" type="primary">Acey_s0286.g1405</name>
    <name evidence="16" type="synonym">Acey-T21C9.3</name>
    <name evidence="16" type="ORF">Y032_0286g1405</name>
</gene>
<dbReference type="EMBL" id="JARK01001622">
    <property type="protein sequence ID" value="EYB86068.1"/>
    <property type="molecule type" value="Genomic_DNA"/>
</dbReference>
<dbReference type="STRING" id="53326.A0A016S631"/>
<evidence type="ECO:0000256" key="4">
    <source>
        <dbReference type="ARBA" id="ARBA00022461"/>
    </source>
</evidence>
<evidence type="ECO:0000256" key="9">
    <source>
        <dbReference type="ARBA" id="ARBA00023136"/>
    </source>
</evidence>
<reference evidence="17" key="1">
    <citation type="journal article" date="2015" name="Nat. Genet.">
        <title>The genome and transcriptome of the zoonotic hookworm Ancylostoma ceylanicum identify infection-specific gene families.</title>
        <authorList>
            <person name="Schwarz E.M."/>
            <person name="Hu Y."/>
            <person name="Antoshechkin I."/>
            <person name="Miller M.M."/>
            <person name="Sternberg P.W."/>
            <person name="Aroian R.V."/>
        </authorList>
    </citation>
    <scope>NUCLEOTIDE SEQUENCE</scope>
    <source>
        <strain evidence="17">HY135</strain>
    </source>
</reference>
<evidence type="ECO:0000256" key="11">
    <source>
        <dbReference type="ARBA" id="ARBA00023201"/>
    </source>
</evidence>
<dbReference type="Proteomes" id="UP000024635">
    <property type="component" value="Unassembled WGS sequence"/>
</dbReference>
<evidence type="ECO:0000313" key="17">
    <source>
        <dbReference type="Proteomes" id="UP000024635"/>
    </source>
</evidence>
<dbReference type="InterPro" id="IPR001873">
    <property type="entry name" value="ENaC"/>
</dbReference>
<keyword evidence="9 15" id="KW-0472">Membrane</keyword>
<comment type="subcellular location">
    <subcellularLocation>
        <location evidence="1">Membrane</location>
        <topology evidence="1">Multi-pass membrane protein</topology>
    </subcellularLocation>
</comment>
<dbReference type="PANTHER" id="PTHR11690">
    <property type="entry name" value="AMILORIDE-SENSITIVE SODIUM CHANNEL-RELATED"/>
    <property type="match status" value="1"/>
</dbReference>
<dbReference type="OrthoDB" id="6502088at2759"/>
<dbReference type="PRINTS" id="PR01078">
    <property type="entry name" value="AMINACHANNEL"/>
</dbReference>
<name>A0A016S631_9BILA</name>
<keyword evidence="5 13" id="KW-0812">Transmembrane</keyword>
<evidence type="ECO:0008006" key="18">
    <source>
        <dbReference type="Google" id="ProtNLM"/>
    </source>
</evidence>
<evidence type="ECO:0000256" key="13">
    <source>
        <dbReference type="RuleBase" id="RU000679"/>
    </source>
</evidence>
<evidence type="ECO:0000256" key="5">
    <source>
        <dbReference type="ARBA" id="ARBA00022692"/>
    </source>
</evidence>
<keyword evidence="11 13" id="KW-0739">Sodium transport</keyword>
<protein>
    <recommendedName>
        <fullName evidence="18">Amiloride-sensitive sodium channel</fullName>
    </recommendedName>
</protein>
<evidence type="ECO:0000256" key="2">
    <source>
        <dbReference type="ARBA" id="ARBA00007193"/>
    </source>
</evidence>
<organism evidence="16 17">
    <name type="scientific">Ancylostoma ceylanicum</name>
    <dbReference type="NCBI Taxonomy" id="53326"/>
    <lineage>
        <taxon>Eukaryota</taxon>
        <taxon>Metazoa</taxon>
        <taxon>Ecdysozoa</taxon>
        <taxon>Nematoda</taxon>
        <taxon>Chromadorea</taxon>
        <taxon>Rhabditida</taxon>
        <taxon>Rhabditina</taxon>
        <taxon>Rhabditomorpha</taxon>
        <taxon>Strongyloidea</taxon>
        <taxon>Ancylostomatidae</taxon>
        <taxon>Ancylostomatinae</taxon>
        <taxon>Ancylostoma</taxon>
    </lineage>
</organism>
<evidence type="ECO:0000256" key="1">
    <source>
        <dbReference type="ARBA" id="ARBA00004141"/>
    </source>
</evidence>
<sequence>MAQRPVRMSRVADYGSPPREKKGKINSCREAMFGERARKWAFIFIVAFLACLTIKDVVDLVIEYCEEPKQSDMNIVFNDSMTMPNVTFCMSKQQAWSHFKLNESAPVDEWDMIVDEALANMTEHDSFMKLPWDFRLVMEAYDMIATYNSLERETTAHGSARSINIFRVSPRLAAKRKTFKKWMEVLESRNVTFEEFTQKTGTEVLRRSMQRFQRSTFNEDLVIKTKLRTSWISQMQICFQPWFDTDNFYSIEDQGNFFTMLLSHNAENLNGEHLECMSVDFHGRPSSLNRFMEGKGRARDGFTSELCAGMRHEVSVEVRALYQMLENDEPGKACRNVEEGEDSEFDCRSRCRMEMIRDMCKCTALSLSYLAKDDLDKFPLCDYTKCEVDVQKGNYSDSECANRCFRDCRQIRYEIDHEVQGRMVRPDLTLINLNWGSFEYLTMEQQWKYSITAFIAALGGSIGMWLGLSILSLIQGGTYLYTYLTKKVVKEKILKKVSEAPSRRRESKLSGLADLPTKKISIGANPFENPFHPSPSPSYELDVSTTVSFRSSNKTDHLLTHITCVTIECTSDVCTTSTVHVTDTDPNENSRLCIIIRGNGALPGYCDWRIQSMS</sequence>
<keyword evidence="17" id="KW-1185">Reference proteome</keyword>
<dbReference type="PANTHER" id="PTHR11690:SF227">
    <property type="entry name" value="AMILORIDE-SENSITIVE SODIUM CHANNEL"/>
    <property type="match status" value="1"/>
</dbReference>
<evidence type="ECO:0000256" key="10">
    <source>
        <dbReference type="ARBA" id="ARBA00023180"/>
    </source>
</evidence>
<keyword evidence="6 15" id="KW-1133">Transmembrane helix</keyword>